<keyword evidence="4" id="KW-1185">Reference proteome</keyword>
<organism evidence="3 4">
    <name type="scientific">Lineolata rhizophorae</name>
    <dbReference type="NCBI Taxonomy" id="578093"/>
    <lineage>
        <taxon>Eukaryota</taxon>
        <taxon>Fungi</taxon>
        <taxon>Dikarya</taxon>
        <taxon>Ascomycota</taxon>
        <taxon>Pezizomycotina</taxon>
        <taxon>Dothideomycetes</taxon>
        <taxon>Dothideomycetes incertae sedis</taxon>
        <taxon>Lineolatales</taxon>
        <taxon>Lineolataceae</taxon>
        <taxon>Lineolata</taxon>
    </lineage>
</organism>
<accession>A0A6A6P409</accession>
<comment type="similarity">
    <text evidence="1">Belongs to the complex I NDUFA12 subunit family.</text>
</comment>
<dbReference type="InterPro" id="IPR052618">
    <property type="entry name" value="ComplexI_NDUFA12"/>
</dbReference>
<dbReference type="AlphaFoldDB" id="A0A6A6P409"/>
<feature type="compositionally biased region" description="Polar residues" evidence="2">
    <location>
        <begin position="241"/>
        <end position="254"/>
    </location>
</feature>
<feature type="region of interest" description="Disordered" evidence="2">
    <location>
        <begin position="173"/>
        <end position="261"/>
    </location>
</feature>
<dbReference type="GO" id="GO:0005739">
    <property type="term" value="C:mitochondrion"/>
    <property type="evidence" value="ECO:0007669"/>
    <property type="project" value="TreeGrafter"/>
</dbReference>
<gene>
    <name evidence="3" type="ORF">BDY21DRAFT_410597</name>
</gene>
<dbReference type="PANTHER" id="PTHR32470">
    <property type="entry name" value="ADH DEHYDROGENASE [UBIQUINONE] 1 ALPHA SUBCOMPLEX ASSEMBLY FACTOR 2"/>
    <property type="match status" value="1"/>
</dbReference>
<evidence type="ECO:0000313" key="4">
    <source>
        <dbReference type="Proteomes" id="UP000799766"/>
    </source>
</evidence>
<dbReference type="EMBL" id="MU001677">
    <property type="protein sequence ID" value="KAF2458544.1"/>
    <property type="molecule type" value="Genomic_DNA"/>
</dbReference>
<feature type="compositionally biased region" description="Basic and acidic residues" evidence="2">
    <location>
        <begin position="210"/>
        <end position="237"/>
    </location>
</feature>
<feature type="compositionally biased region" description="Gly residues" evidence="2">
    <location>
        <begin position="184"/>
        <end position="196"/>
    </location>
</feature>
<sequence>MSTSPRGPGPGALRRLWFRWKALRLPWRKKWFCGAYPVAAGPASPSPLPIPSRHRSPRASTPASARVLTARADAAPPPKPGSDLAGNTYWEFKDAATSRRARRIVRAARRTPLSDLDLPPQWTQWLRHARPDPPALADLARDVARQARLRELAAAADARWAARAPALGWSEVVEGGEGGRRGRGSGGGGGGGGEGGAAREVEVGAGERMGLGDEVERMREGERERGSERQSQGKDDPWAEANQSGGEWQPQSWTPAPARRE</sequence>
<evidence type="ECO:0000256" key="1">
    <source>
        <dbReference type="ARBA" id="ARBA00007355"/>
    </source>
</evidence>
<dbReference type="Pfam" id="PF05071">
    <property type="entry name" value="NDUFA12"/>
    <property type="match status" value="1"/>
</dbReference>
<proteinExistence type="inferred from homology"/>
<dbReference type="Proteomes" id="UP000799766">
    <property type="component" value="Unassembled WGS sequence"/>
</dbReference>
<evidence type="ECO:0000256" key="2">
    <source>
        <dbReference type="SAM" id="MobiDB-lite"/>
    </source>
</evidence>
<feature type="region of interest" description="Disordered" evidence="2">
    <location>
        <begin position="41"/>
        <end position="66"/>
    </location>
</feature>
<evidence type="ECO:0000313" key="3">
    <source>
        <dbReference type="EMBL" id="KAF2458544.1"/>
    </source>
</evidence>
<dbReference type="PANTHER" id="PTHR32470:SF2">
    <property type="entry name" value="NADH DEHYDROGENASE [UBIQUINONE] 1 ALPHA SUBCOMPLEX ASSEMBLY FACTOR 2"/>
    <property type="match status" value="1"/>
</dbReference>
<protein>
    <submittedName>
        <fullName evidence="3">Uncharacterized protein</fullName>
    </submittedName>
</protein>
<dbReference type="GO" id="GO:0045271">
    <property type="term" value="C:respiratory chain complex I"/>
    <property type="evidence" value="ECO:0007669"/>
    <property type="project" value="InterPro"/>
</dbReference>
<reference evidence="3" key="1">
    <citation type="journal article" date="2020" name="Stud. Mycol.">
        <title>101 Dothideomycetes genomes: a test case for predicting lifestyles and emergence of pathogens.</title>
        <authorList>
            <person name="Haridas S."/>
            <person name="Albert R."/>
            <person name="Binder M."/>
            <person name="Bloem J."/>
            <person name="Labutti K."/>
            <person name="Salamov A."/>
            <person name="Andreopoulos B."/>
            <person name="Baker S."/>
            <person name="Barry K."/>
            <person name="Bills G."/>
            <person name="Bluhm B."/>
            <person name="Cannon C."/>
            <person name="Castanera R."/>
            <person name="Culley D."/>
            <person name="Daum C."/>
            <person name="Ezra D."/>
            <person name="Gonzalez J."/>
            <person name="Henrissat B."/>
            <person name="Kuo A."/>
            <person name="Liang C."/>
            <person name="Lipzen A."/>
            <person name="Lutzoni F."/>
            <person name="Magnuson J."/>
            <person name="Mondo S."/>
            <person name="Nolan M."/>
            <person name="Ohm R."/>
            <person name="Pangilinan J."/>
            <person name="Park H.-J."/>
            <person name="Ramirez L."/>
            <person name="Alfaro M."/>
            <person name="Sun H."/>
            <person name="Tritt A."/>
            <person name="Yoshinaga Y."/>
            <person name="Zwiers L.-H."/>
            <person name="Turgeon B."/>
            <person name="Goodwin S."/>
            <person name="Spatafora J."/>
            <person name="Crous P."/>
            <person name="Grigoriev I."/>
        </authorList>
    </citation>
    <scope>NUCLEOTIDE SEQUENCE</scope>
    <source>
        <strain evidence="3">ATCC 16933</strain>
    </source>
</reference>
<dbReference type="GO" id="GO:0032981">
    <property type="term" value="P:mitochondrial respiratory chain complex I assembly"/>
    <property type="evidence" value="ECO:0007669"/>
    <property type="project" value="TreeGrafter"/>
</dbReference>
<dbReference type="OrthoDB" id="10255576at2759"/>
<dbReference type="InterPro" id="IPR007763">
    <property type="entry name" value="NDUFA12"/>
</dbReference>
<name>A0A6A6P409_9PEZI</name>